<evidence type="ECO:0000313" key="2">
    <source>
        <dbReference type="EMBL" id="RRB11561.1"/>
    </source>
</evidence>
<proteinExistence type="predicted"/>
<keyword evidence="3" id="KW-1185">Reference proteome</keyword>
<keyword evidence="1" id="KW-1133">Transmembrane helix</keyword>
<dbReference type="RefSeq" id="WP_124909229.1">
    <property type="nucleotide sequence ID" value="NZ_RQJP01000005.1"/>
</dbReference>
<reference evidence="2 3" key="1">
    <citation type="submission" date="2018-11" db="EMBL/GenBank/DDBJ databases">
        <authorList>
            <person name="Zhou Z."/>
            <person name="Wang G."/>
        </authorList>
    </citation>
    <scope>NUCLEOTIDE SEQUENCE [LARGE SCALE GENOMIC DNA]</scope>
    <source>
        <strain evidence="2 3">KCTC42998</strain>
    </source>
</reference>
<dbReference type="EMBL" id="RQJP01000005">
    <property type="protein sequence ID" value="RRB11561.1"/>
    <property type="molecule type" value="Genomic_DNA"/>
</dbReference>
<comment type="caution">
    <text evidence="2">The sequence shown here is derived from an EMBL/GenBank/DDBJ whole genome shotgun (WGS) entry which is preliminary data.</text>
</comment>
<evidence type="ECO:0000256" key="1">
    <source>
        <dbReference type="SAM" id="Phobius"/>
    </source>
</evidence>
<accession>A0A3P1CE07</accession>
<organism evidence="2 3">
    <name type="scientific">Larkinella knui</name>
    <dbReference type="NCBI Taxonomy" id="2025310"/>
    <lineage>
        <taxon>Bacteria</taxon>
        <taxon>Pseudomonadati</taxon>
        <taxon>Bacteroidota</taxon>
        <taxon>Cytophagia</taxon>
        <taxon>Cytophagales</taxon>
        <taxon>Spirosomataceae</taxon>
        <taxon>Larkinella</taxon>
    </lineage>
</organism>
<keyword evidence="1" id="KW-0812">Transmembrane</keyword>
<sequence>MQPYDFQSLRFVVDSDGSYHVRYTNGDRDFKYRFLNCINMKWLIVFYFPPLIMLIGSLLYYFYPPKKINLWYGYRTRLSMINGDTWTTANGFASKYILNLISIYSIILSITLLVLRRDGLIHVFYNLKNFFLITMFLLSLLILLSIILAELKLNAIFDSSGNRKK</sequence>
<name>A0A3P1CE07_9BACT</name>
<gene>
    <name evidence="2" type="ORF">EHT87_24115</name>
</gene>
<keyword evidence="1" id="KW-0472">Membrane</keyword>
<dbReference type="AlphaFoldDB" id="A0A3P1CE07"/>
<protein>
    <submittedName>
        <fullName evidence="2">SdpI family protein</fullName>
    </submittedName>
</protein>
<dbReference type="Pfam" id="PF13630">
    <property type="entry name" value="SdpI"/>
    <property type="match status" value="1"/>
</dbReference>
<dbReference type="Proteomes" id="UP000274271">
    <property type="component" value="Unassembled WGS sequence"/>
</dbReference>
<evidence type="ECO:0000313" key="3">
    <source>
        <dbReference type="Proteomes" id="UP000274271"/>
    </source>
</evidence>
<feature type="transmembrane region" description="Helical" evidence="1">
    <location>
        <begin position="127"/>
        <end position="149"/>
    </location>
</feature>
<dbReference type="OrthoDB" id="3173919at2"/>
<feature type="transmembrane region" description="Helical" evidence="1">
    <location>
        <begin position="96"/>
        <end position="115"/>
    </location>
</feature>
<dbReference type="InterPro" id="IPR025962">
    <property type="entry name" value="SdpI/YhfL"/>
</dbReference>
<feature type="transmembrane region" description="Helical" evidence="1">
    <location>
        <begin position="42"/>
        <end position="63"/>
    </location>
</feature>